<dbReference type="Proteomes" id="UP001217089">
    <property type="component" value="Unassembled WGS sequence"/>
</dbReference>
<organism evidence="1 2">
    <name type="scientific">Tegillarca granosa</name>
    <name type="common">Malaysian cockle</name>
    <name type="synonym">Anadara granosa</name>
    <dbReference type="NCBI Taxonomy" id="220873"/>
    <lineage>
        <taxon>Eukaryota</taxon>
        <taxon>Metazoa</taxon>
        <taxon>Spiralia</taxon>
        <taxon>Lophotrochozoa</taxon>
        <taxon>Mollusca</taxon>
        <taxon>Bivalvia</taxon>
        <taxon>Autobranchia</taxon>
        <taxon>Pteriomorphia</taxon>
        <taxon>Arcoida</taxon>
        <taxon>Arcoidea</taxon>
        <taxon>Arcidae</taxon>
        <taxon>Tegillarca</taxon>
    </lineage>
</organism>
<sequence length="377" mass="43889">MPFVQSLNFCTGTSIYFPHKIRHSIHRLLKMTQKGQQNMKKTISWKNQSVSCLRKSFIRPGEFPYVLPKQNLQSVCYSRQKRSSSKLFFNCFSDFLMTILLANVMFESIVKYNEPFLKDVELYYHLLKSEKAVSLFGNNVVIIKDIGKYVLLERKPVKFTNSEYNWIFWCSCNNNRSREVASLDSNLMNTYDDCIHMSVARLILGFYDHANEINPYEIEDIVYEVESNIFCCNPYDYNRFGLILCTCILKLYCTTCNSNRCCHVGALKRLSEEGFENPYYSIITRGKEHEHNLISFIKVPFERSDNLTHKLHEISMFGQCLMPDQLSCKECGSCLQDGDPIEKNWVAYDNATVITNTRYLAVPVAHFQYLKVSHSVS</sequence>
<protein>
    <submittedName>
        <fullName evidence="1">Uncharacterized protein</fullName>
    </submittedName>
</protein>
<gene>
    <name evidence="1" type="ORF">KUTeg_014872</name>
</gene>
<proteinExistence type="predicted"/>
<dbReference type="EMBL" id="JARBDR010000792">
    <property type="protein sequence ID" value="KAJ8307577.1"/>
    <property type="molecule type" value="Genomic_DNA"/>
</dbReference>
<name>A0ABQ9EUE6_TEGGR</name>
<accession>A0ABQ9EUE6</accession>
<keyword evidence="2" id="KW-1185">Reference proteome</keyword>
<comment type="caution">
    <text evidence="1">The sequence shown here is derived from an EMBL/GenBank/DDBJ whole genome shotgun (WGS) entry which is preliminary data.</text>
</comment>
<evidence type="ECO:0000313" key="2">
    <source>
        <dbReference type="Proteomes" id="UP001217089"/>
    </source>
</evidence>
<reference evidence="1 2" key="1">
    <citation type="submission" date="2022-12" db="EMBL/GenBank/DDBJ databases">
        <title>Chromosome-level genome of Tegillarca granosa.</title>
        <authorList>
            <person name="Kim J."/>
        </authorList>
    </citation>
    <scope>NUCLEOTIDE SEQUENCE [LARGE SCALE GENOMIC DNA]</scope>
    <source>
        <strain evidence="1">Teg-2019</strain>
        <tissue evidence="1">Adductor muscle</tissue>
    </source>
</reference>
<evidence type="ECO:0000313" key="1">
    <source>
        <dbReference type="EMBL" id="KAJ8307577.1"/>
    </source>
</evidence>